<dbReference type="AlphaFoldDB" id="A0A5R9QAM7"/>
<evidence type="ECO:0000313" key="4">
    <source>
        <dbReference type="EMBL" id="TLX62141.1"/>
    </source>
</evidence>
<evidence type="ECO:0000259" key="3">
    <source>
        <dbReference type="Pfam" id="PF01464"/>
    </source>
</evidence>
<evidence type="ECO:0000256" key="1">
    <source>
        <dbReference type="ARBA" id="ARBA00007734"/>
    </source>
</evidence>
<organism evidence="4 5">
    <name type="scientific">Stutzerimonas nosocomialis</name>
    <dbReference type="NCBI Taxonomy" id="1056496"/>
    <lineage>
        <taxon>Bacteria</taxon>
        <taxon>Pseudomonadati</taxon>
        <taxon>Pseudomonadota</taxon>
        <taxon>Gammaproteobacteria</taxon>
        <taxon>Pseudomonadales</taxon>
        <taxon>Pseudomonadaceae</taxon>
        <taxon>Stutzerimonas</taxon>
    </lineage>
</organism>
<dbReference type="SUPFAM" id="SSF53955">
    <property type="entry name" value="Lysozyme-like"/>
    <property type="match status" value="1"/>
</dbReference>
<feature type="region of interest" description="Disordered" evidence="2">
    <location>
        <begin position="827"/>
        <end position="860"/>
    </location>
</feature>
<comment type="similarity">
    <text evidence="1">Belongs to the transglycosylase Slt family.</text>
</comment>
<dbReference type="PANTHER" id="PTHR37423:SF2">
    <property type="entry name" value="MEMBRANE-BOUND LYTIC MUREIN TRANSGLYCOSYLASE C"/>
    <property type="match status" value="1"/>
</dbReference>
<protein>
    <recommendedName>
        <fullName evidence="3">Transglycosylase SLT domain-containing protein</fullName>
    </recommendedName>
</protein>
<dbReference type="Proteomes" id="UP000306753">
    <property type="component" value="Unassembled WGS sequence"/>
</dbReference>
<feature type="domain" description="Transglycosylase SLT" evidence="3">
    <location>
        <begin position="19"/>
        <end position="126"/>
    </location>
</feature>
<evidence type="ECO:0000256" key="2">
    <source>
        <dbReference type="SAM" id="MobiDB-lite"/>
    </source>
</evidence>
<evidence type="ECO:0000313" key="5">
    <source>
        <dbReference type="Proteomes" id="UP000306753"/>
    </source>
</evidence>
<sequence length="860" mass="93390">MNNDQYTKIKASGAPFDSLILSASNAHGVSYDLLHKQIFLESSFNPNAVSPTGPRGLGQFTKATGKAYGLERDEDFFDPAKSIDAAARHMKDNLKLAGGDELKALLAYNQGAGRLGKPQLDAYDRGDFSAISDEGLKYMQKLADVAKTGRRDELSSFAKTGSGFEAPAGLEPKPSVEPGTTPFLGASMQMDGQDDAPKAEPFGKLLNDTTGSPEGTDKGTFEGTLDAAKNELKLSPIGMMLRAAAQSDEMDFTKTYTMVKDVFNDPFEGGRLSDWTDEDYDKLRTSGLDPQFYDVVLRGYRANFDENLSMALENERMVKENAGLGLGAQVVGGATGMIGDPWTLVNPGRGAGANLGARLMGGAVAGGLVGGASEHTQAKMSGREEHLGMAIAGGAAFGGVLNGLLGPRPGRTLSELMENSTPDPMVGTAKRLEAREKARLDGLEEDPTSMPYREGDEVKDTGSAPYTDVPFDEGAARTLNGSVHSGGSPINPKTIEAFKELDPFDTKAAGGFNLGSLSEIGYKLARSGNEEIRGVAFDLFRSPTGYQTGANGKFGATASDIVERLRAQDHIAYNQMRGTLDEILKDPYWRGQGGSGAAKMEQISRRVVEAMESTSGKGHKLTPGEQKMVEQLREHMSQKWDYIENPGQFGNMNAKSLLEETRHAGSYYPQRYNTLSKQMLTEKLGGADGLQEAISRSWLASYAKRPEVRARVDKMVEEKLIRDGIEKPTPEQIKQAVEKYAKDKAYGISHTDQFNRSSLIEEHLKDGVGVENNAYLEARNLFDSDVQINLPDGSMFSVNDLREFDILRVVPSTTEESTGTWALWAAQGRPRRNSRISPPSSSRTHSEATRQSRLRPCWMP</sequence>
<dbReference type="RefSeq" id="WP_138412439.1">
    <property type="nucleotide sequence ID" value="NZ_QLAG01000026.1"/>
</dbReference>
<reference evidence="4 5" key="1">
    <citation type="journal article" date="2017" name="Eur. J. Clin. Microbiol. Infect. Dis.">
        <title>Uncommonly isolated clinical Pseudomonas: identification and phylogenetic assignation.</title>
        <authorList>
            <person name="Mulet M."/>
            <person name="Gomila M."/>
            <person name="Ramirez A."/>
            <person name="Cardew S."/>
            <person name="Moore E.R."/>
            <person name="Lalucat J."/>
            <person name="Garcia-Valdes E."/>
        </authorList>
    </citation>
    <scope>NUCLEOTIDE SEQUENCE [LARGE SCALE GENOMIC DNA]</scope>
    <source>
        <strain evidence="4 5">SD129</strain>
    </source>
</reference>
<dbReference type="Gene3D" id="1.10.530.10">
    <property type="match status" value="1"/>
</dbReference>
<feature type="region of interest" description="Disordered" evidence="2">
    <location>
        <begin position="157"/>
        <end position="222"/>
    </location>
</feature>
<accession>A0A5R9QAM7</accession>
<name>A0A5R9QAM7_9GAMM</name>
<dbReference type="PANTHER" id="PTHR37423">
    <property type="entry name" value="SOLUBLE LYTIC MUREIN TRANSGLYCOSYLASE-RELATED"/>
    <property type="match status" value="1"/>
</dbReference>
<dbReference type="InterPro" id="IPR008258">
    <property type="entry name" value="Transglycosylase_SLT_dom_1"/>
</dbReference>
<comment type="caution">
    <text evidence="4">The sequence shown here is derived from an EMBL/GenBank/DDBJ whole genome shotgun (WGS) entry which is preliminary data.</text>
</comment>
<dbReference type="CDD" id="cd00254">
    <property type="entry name" value="LT-like"/>
    <property type="match status" value="1"/>
</dbReference>
<proteinExistence type="inferred from homology"/>
<feature type="region of interest" description="Disordered" evidence="2">
    <location>
        <begin position="444"/>
        <end position="464"/>
    </location>
</feature>
<dbReference type="Pfam" id="PF01464">
    <property type="entry name" value="SLT"/>
    <property type="match status" value="1"/>
</dbReference>
<dbReference type="EMBL" id="QLAG01000026">
    <property type="protein sequence ID" value="TLX62141.1"/>
    <property type="molecule type" value="Genomic_DNA"/>
</dbReference>
<keyword evidence="5" id="KW-1185">Reference proteome</keyword>
<dbReference type="InterPro" id="IPR023346">
    <property type="entry name" value="Lysozyme-like_dom_sf"/>
</dbReference>
<gene>
    <name evidence="4" type="ORF">DN820_17575</name>
</gene>